<evidence type="ECO:0000313" key="2">
    <source>
        <dbReference type="Proteomes" id="UP000095287"/>
    </source>
</evidence>
<evidence type="ECO:0000256" key="1">
    <source>
        <dbReference type="SAM" id="MobiDB-lite"/>
    </source>
</evidence>
<proteinExistence type="predicted"/>
<organism evidence="2 3">
    <name type="scientific">Steinernema glaseri</name>
    <dbReference type="NCBI Taxonomy" id="37863"/>
    <lineage>
        <taxon>Eukaryota</taxon>
        <taxon>Metazoa</taxon>
        <taxon>Ecdysozoa</taxon>
        <taxon>Nematoda</taxon>
        <taxon>Chromadorea</taxon>
        <taxon>Rhabditida</taxon>
        <taxon>Tylenchina</taxon>
        <taxon>Panagrolaimomorpha</taxon>
        <taxon>Strongyloidoidea</taxon>
        <taxon>Steinernematidae</taxon>
        <taxon>Steinernema</taxon>
    </lineage>
</organism>
<dbReference type="AlphaFoldDB" id="A0A1I7ZLR4"/>
<feature type="region of interest" description="Disordered" evidence="1">
    <location>
        <begin position="95"/>
        <end position="122"/>
    </location>
</feature>
<dbReference type="Proteomes" id="UP000095287">
    <property type="component" value="Unplaced"/>
</dbReference>
<dbReference type="WBParaSite" id="L893_g27556.t2">
    <property type="protein sequence ID" value="L893_g27556.t2"/>
    <property type="gene ID" value="L893_g27556"/>
</dbReference>
<reference evidence="3" key="1">
    <citation type="submission" date="2016-11" db="UniProtKB">
        <authorList>
            <consortium name="WormBaseParasite"/>
        </authorList>
    </citation>
    <scope>IDENTIFICATION</scope>
</reference>
<evidence type="ECO:0000313" key="3">
    <source>
        <dbReference type="WBParaSite" id="L893_g27556.t2"/>
    </source>
</evidence>
<keyword evidence="2" id="KW-1185">Reference proteome</keyword>
<sequence>MQSRLDIDLRRLRASPRHRRSSRSLLSILRPDKRRQTASILDRSLPPVYVFIPASDSFCSGLLDRSVLIARRDPEAATLQPAAERQEAPCTRFRHSRPLPPPNRLRSLSSGNRVVRSTQRRRPSVFVNSDGSEIIERPHFGRVTRAPFSEPAAPHLRSLITRRRRSPTLPKY</sequence>
<name>A0A1I7ZLR4_9BILA</name>
<protein>
    <submittedName>
        <fullName evidence="3">ZP domain-containing protein</fullName>
    </submittedName>
</protein>
<accession>A0A1I7ZLR4</accession>